<organism evidence="3 4">
    <name type="scientific">Paenibacillus glycinis</name>
    <dbReference type="NCBI Taxonomy" id="2697035"/>
    <lineage>
        <taxon>Bacteria</taxon>
        <taxon>Bacillati</taxon>
        <taxon>Bacillota</taxon>
        <taxon>Bacilli</taxon>
        <taxon>Bacillales</taxon>
        <taxon>Paenibacillaceae</taxon>
        <taxon>Paenibacillus</taxon>
    </lineage>
</organism>
<dbReference type="EMBL" id="JAAAMV010000003">
    <property type="protein sequence ID" value="NBD23594.1"/>
    <property type="molecule type" value="Genomic_DNA"/>
</dbReference>
<gene>
    <name evidence="3" type="ORF">GT019_06890</name>
</gene>
<dbReference type="Proteomes" id="UP000665561">
    <property type="component" value="Unassembled WGS sequence"/>
</dbReference>
<proteinExistence type="predicted"/>
<keyword evidence="4" id="KW-1185">Reference proteome</keyword>
<dbReference type="PANTHER" id="PTHR23416">
    <property type="entry name" value="SIALIC ACID SYNTHASE-RELATED"/>
    <property type="match status" value="1"/>
</dbReference>
<name>A0ABW9XMF2_9BACL</name>
<dbReference type="InterPro" id="IPR001451">
    <property type="entry name" value="Hexapep"/>
</dbReference>
<dbReference type="SUPFAM" id="SSF51161">
    <property type="entry name" value="Trimeric LpxA-like enzymes"/>
    <property type="match status" value="1"/>
</dbReference>
<dbReference type="GO" id="GO:0016746">
    <property type="term" value="F:acyltransferase activity"/>
    <property type="evidence" value="ECO:0007669"/>
    <property type="project" value="UniProtKB-KW"/>
</dbReference>
<dbReference type="Gene3D" id="2.160.10.10">
    <property type="entry name" value="Hexapeptide repeat proteins"/>
    <property type="match status" value="1"/>
</dbReference>
<evidence type="ECO:0000313" key="3">
    <source>
        <dbReference type="EMBL" id="NBD23594.1"/>
    </source>
</evidence>
<sequence>MIYQNVGFYLEERGAKIEIGDHTFINRRTEIMCRERVSIGQHCAISWDVTIMDTDYHHINGISLARPVVIEDHVWVGCKSTILKGVTIGQGSIIAAGSLVNRDVPPFSLVGGVPARILKRDVKWSK</sequence>
<keyword evidence="1" id="KW-0808">Transferase</keyword>
<comment type="caution">
    <text evidence="3">The sequence shown here is derived from an EMBL/GenBank/DDBJ whole genome shotgun (WGS) entry which is preliminary data.</text>
</comment>
<reference evidence="3 4" key="1">
    <citation type="submission" date="2020-01" db="EMBL/GenBank/DDBJ databases">
        <title>Paenibacillus soybeanensis sp. nov. isolated from the nodules of soybean (Glycine max(L.) Merr).</title>
        <authorList>
            <person name="Wang H."/>
        </authorList>
    </citation>
    <scope>NUCLEOTIDE SEQUENCE [LARGE SCALE GENOMIC DNA]</scope>
    <source>
        <strain evidence="3 4">T1</strain>
    </source>
</reference>
<accession>A0ABW9XMF2</accession>
<dbReference type="PROSITE" id="PS00101">
    <property type="entry name" value="HEXAPEP_TRANSFERASES"/>
    <property type="match status" value="1"/>
</dbReference>
<protein>
    <submittedName>
        <fullName evidence="3">Acyltransferase</fullName>
    </submittedName>
</protein>
<dbReference type="CDD" id="cd04647">
    <property type="entry name" value="LbH_MAT_like"/>
    <property type="match status" value="1"/>
</dbReference>
<evidence type="ECO:0000313" key="4">
    <source>
        <dbReference type="Proteomes" id="UP000665561"/>
    </source>
</evidence>
<dbReference type="PANTHER" id="PTHR23416:SF78">
    <property type="entry name" value="LIPOPOLYSACCHARIDE BIOSYNTHESIS O-ACETYL TRANSFERASE WBBJ-RELATED"/>
    <property type="match status" value="1"/>
</dbReference>
<evidence type="ECO:0000256" key="1">
    <source>
        <dbReference type="ARBA" id="ARBA00022679"/>
    </source>
</evidence>
<dbReference type="RefSeq" id="WP_161742245.1">
    <property type="nucleotide sequence ID" value="NZ_JAAAMV010000003.1"/>
</dbReference>
<dbReference type="InterPro" id="IPR011004">
    <property type="entry name" value="Trimer_LpxA-like_sf"/>
</dbReference>
<keyword evidence="2" id="KW-0677">Repeat</keyword>
<dbReference type="InterPro" id="IPR051159">
    <property type="entry name" value="Hexapeptide_acetyltransf"/>
</dbReference>
<keyword evidence="3" id="KW-0012">Acyltransferase</keyword>
<dbReference type="InterPro" id="IPR018357">
    <property type="entry name" value="Hexapep_transf_CS"/>
</dbReference>
<dbReference type="Pfam" id="PF00132">
    <property type="entry name" value="Hexapep"/>
    <property type="match status" value="1"/>
</dbReference>
<evidence type="ECO:0000256" key="2">
    <source>
        <dbReference type="ARBA" id="ARBA00022737"/>
    </source>
</evidence>